<organism evidence="2 3">
    <name type="scientific">Synaphobranchus kaupii</name>
    <name type="common">Kaup's arrowtooth eel</name>
    <dbReference type="NCBI Taxonomy" id="118154"/>
    <lineage>
        <taxon>Eukaryota</taxon>
        <taxon>Metazoa</taxon>
        <taxon>Chordata</taxon>
        <taxon>Craniata</taxon>
        <taxon>Vertebrata</taxon>
        <taxon>Euteleostomi</taxon>
        <taxon>Actinopterygii</taxon>
        <taxon>Neopterygii</taxon>
        <taxon>Teleostei</taxon>
        <taxon>Anguilliformes</taxon>
        <taxon>Synaphobranchidae</taxon>
        <taxon>Synaphobranchus</taxon>
    </lineage>
</organism>
<feature type="compositionally biased region" description="Polar residues" evidence="1">
    <location>
        <begin position="392"/>
        <end position="402"/>
    </location>
</feature>
<feature type="region of interest" description="Disordered" evidence="1">
    <location>
        <begin position="786"/>
        <end position="818"/>
    </location>
</feature>
<gene>
    <name evidence="2" type="ORF">SKAU_G00160580</name>
</gene>
<sequence>MSQAGKILHLYVEVRSVPEEEEEEGKGPVEVQGIDPPALPGDKVLMECRPATALEPARRRDSGGPGVSPAKSAPRHPAQRPAHHRQSLPCEGIGQLLSVLQPGLDGRGGDTRPHPSECEAVPGRGSRSSTPPGRTTAPPTPTGGRRAPVGHGRRSVVTFSYIEKSSIKPVDGAGPQNPFSQALQESPEPVPNHYRKRLSDPVWLNSADSSRSSSPKLCCPSPGPPQMGSPNLRRATLDSIARAATQRALEDFGSPQVHRKATNGSDGLAVLHHPEPRCQSWAGSPVLSRSACTLPNTRLMEPDRNRASSGLPRSPASDHLSAHARPSAQPGSPSSRARVNFNLGGGTPYRPGDSMNQLSSRKSASPANSPEVARRLAEEASKLSSLFMEARTSPSPTPSADTARSESPRMGYLSRDAPSLSPSPGRGSPVPPHALMNIPVPPHPPGSASPALPARLFRAGPHPDDPNPSPIRDPRQQRAELPQADSPTPHRHQPPQYTGGSRSPSLERRHEPRYERGARDSPEAGRRFYMGPYGGVLGTEAPDDRYVGGASPVTLSKWAEQQRREVALLGPVALELQQEAPSYVEGVVHLEGDQSGAQGSSQSSSGVTGSLTDGSQMDRDCISPESSQSSQKSSDTGQATSGIQSDSGSSLGPSLHSQRIARAKWEFLFGSPSEDDANLATKDFPDASTAPPSGTSSESPTPTPPSSLPLELLGQEEGRREAGQSLASHNVQHVEVDLMTPPPAAVGASPKTGIIRRTIKYSETDLDAVPLRCYRETNIDEVLAEQEDADSAFGSNRSVMGTSGTGSSPPGGRALRPH</sequence>
<keyword evidence="3" id="KW-1185">Reference proteome</keyword>
<dbReference type="OrthoDB" id="2157641at2759"/>
<accession>A0A9Q1FIL7</accession>
<feature type="compositionally biased region" description="Basic and acidic residues" evidence="1">
    <location>
        <begin position="505"/>
        <end position="526"/>
    </location>
</feature>
<feature type="region of interest" description="Disordered" evidence="1">
    <location>
        <begin position="249"/>
        <end position="550"/>
    </location>
</feature>
<feature type="region of interest" description="Disordered" evidence="1">
    <location>
        <begin position="15"/>
        <end position="234"/>
    </location>
</feature>
<reference evidence="2" key="1">
    <citation type="journal article" date="2023" name="Science">
        <title>Genome structures resolve the early diversification of teleost fishes.</title>
        <authorList>
            <person name="Parey E."/>
            <person name="Louis A."/>
            <person name="Montfort J."/>
            <person name="Bouchez O."/>
            <person name="Roques C."/>
            <person name="Iampietro C."/>
            <person name="Lluch J."/>
            <person name="Castinel A."/>
            <person name="Donnadieu C."/>
            <person name="Desvignes T."/>
            <person name="Floi Bucao C."/>
            <person name="Jouanno E."/>
            <person name="Wen M."/>
            <person name="Mejri S."/>
            <person name="Dirks R."/>
            <person name="Jansen H."/>
            <person name="Henkel C."/>
            <person name="Chen W.J."/>
            <person name="Zahm M."/>
            <person name="Cabau C."/>
            <person name="Klopp C."/>
            <person name="Thompson A.W."/>
            <person name="Robinson-Rechavi M."/>
            <person name="Braasch I."/>
            <person name="Lecointre G."/>
            <person name="Bobe J."/>
            <person name="Postlethwait J.H."/>
            <person name="Berthelot C."/>
            <person name="Roest Crollius H."/>
            <person name="Guiguen Y."/>
        </authorList>
    </citation>
    <scope>NUCLEOTIDE SEQUENCE</scope>
    <source>
        <strain evidence="2">WJC10195</strain>
    </source>
</reference>
<protein>
    <submittedName>
        <fullName evidence="2">Uncharacterized protein</fullName>
    </submittedName>
</protein>
<feature type="compositionally biased region" description="Polar residues" evidence="1">
    <location>
        <begin position="495"/>
        <end position="504"/>
    </location>
</feature>
<feature type="region of interest" description="Disordered" evidence="1">
    <location>
        <begin position="585"/>
        <end position="655"/>
    </location>
</feature>
<evidence type="ECO:0000256" key="1">
    <source>
        <dbReference type="SAM" id="MobiDB-lite"/>
    </source>
</evidence>
<feature type="compositionally biased region" description="Basic and acidic residues" evidence="1">
    <location>
        <begin position="107"/>
        <end position="117"/>
    </location>
</feature>
<name>A0A9Q1FIL7_SYNKA</name>
<feature type="compositionally biased region" description="Low complexity" evidence="1">
    <location>
        <begin position="122"/>
        <end position="147"/>
    </location>
</feature>
<feature type="region of interest" description="Disordered" evidence="1">
    <location>
        <begin position="672"/>
        <end position="727"/>
    </location>
</feature>
<feature type="compositionally biased region" description="Basic residues" evidence="1">
    <location>
        <begin position="73"/>
        <end position="86"/>
    </location>
</feature>
<feature type="compositionally biased region" description="Polar residues" evidence="1">
    <location>
        <begin position="635"/>
        <end position="655"/>
    </location>
</feature>
<dbReference type="EMBL" id="JAINUF010000005">
    <property type="protein sequence ID" value="KAJ8359533.1"/>
    <property type="molecule type" value="Genomic_DNA"/>
</dbReference>
<dbReference type="Proteomes" id="UP001152622">
    <property type="component" value="Chromosome 5"/>
</dbReference>
<feature type="compositionally biased region" description="Polar residues" evidence="1">
    <location>
        <begin position="206"/>
        <end position="215"/>
    </location>
</feature>
<feature type="compositionally biased region" description="Low complexity" evidence="1">
    <location>
        <begin position="593"/>
        <end position="610"/>
    </location>
</feature>
<proteinExistence type="predicted"/>
<feature type="compositionally biased region" description="Low complexity" evidence="1">
    <location>
        <begin position="688"/>
        <end position="700"/>
    </location>
</feature>
<comment type="caution">
    <text evidence="2">The sequence shown here is derived from an EMBL/GenBank/DDBJ whole genome shotgun (WGS) entry which is preliminary data.</text>
</comment>
<feature type="compositionally biased region" description="Low complexity" evidence="1">
    <location>
        <begin position="801"/>
        <end position="812"/>
    </location>
</feature>
<feature type="compositionally biased region" description="Polar residues" evidence="1">
    <location>
        <begin position="354"/>
        <end position="368"/>
    </location>
</feature>
<feature type="compositionally biased region" description="Basic and acidic residues" evidence="1">
    <location>
        <begin position="372"/>
        <end position="381"/>
    </location>
</feature>
<evidence type="ECO:0000313" key="2">
    <source>
        <dbReference type="EMBL" id="KAJ8359533.1"/>
    </source>
</evidence>
<evidence type="ECO:0000313" key="3">
    <source>
        <dbReference type="Proteomes" id="UP001152622"/>
    </source>
</evidence>
<feature type="compositionally biased region" description="Low complexity" evidence="1">
    <location>
        <begin position="418"/>
        <end position="428"/>
    </location>
</feature>
<dbReference type="AlphaFoldDB" id="A0A9Q1FIL7"/>